<evidence type="ECO:0000313" key="7">
    <source>
        <dbReference type="EMBL" id="GAQ85390.1"/>
    </source>
</evidence>
<dbReference type="EMBL" id="DF237181">
    <property type="protein sequence ID" value="GAQ85390.1"/>
    <property type="molecule type" value="Genomic_DNA"/>
</dbReference>
<dbReference type="Pfam" id="PF01753">
    <property type="entry name" value="zf-MYND"/>
    <property type="match status" value="1"/>
</dbReference>
<keyword evidence="1" id="KW-0479">Metal-binding</keyword>
<proteinExistence type="predicted"/>
<keyword evidence="3" id="KW-0862">Zinc</keyword>
<dbReference type="PROSITE" id="PS01360">
    <property type="entry name" value="ZF_MYND_1"/>
    <property type="match status" value="1"/>
</dbReference>
<organism evidence="7 8">
    <name type="scientific">Klebsormidium nitens</name>
    <name type="common">Green alga</name>
    <name type="synonym">Ulothrix nitens</name>
    <dbReference type="NCBI Taxonomy" id="105231"/>
    <lineage>
        <taxon>Eukaryota</taxon>
        <taxon>Viridiplantae</taxon>
        <taxon>Streptophyta</taxon>
        <taxon>Klebsormidiophyceae</taxon>
        <taxon>Klebsormidiales</taxon>
        <taxon>Klebsormidiaceae</taxon>
        <taxon>Klebsormidium</taxon>
    </lineage>
</organism>
<keyword evidence="8" id="KW-1185">Reference proteome</keyword>
<feature type="region of interest" description="Disordered" evidence="5">
    <location>
        <begin position="296"/>
        <end position="320"/>
    </location>
</feature>
<dbReference type="Gene3D" id="6.10.140.2220">
    <property type="match status" value="1"/>
</dbReference>
<dbReference type="AlphaFoldDB" id="A0A1Y1I383"/>
<dbReference type="PROSITE" id="PS50865">
    <property type="entry name" value="ZF_MYND_2"/>
    <property type="match status" value="1"/>
</dbReference>
<evidence type="ECO:0000256" key="4">
    <source>
        <dbReference type="PROSITE-ProRule" id="PRU00134"/>
    </source>
</evidence>
<evidence type="ECO:0000313" key="8">
    <source>
        <dbReference type="Proteomes" id="UP000054558"/>
    </source>
</evidence>
<accession>A0A1Y1I383</accession>
<gene>
    <name evidence="7" type="ORF">KFL_002320240</name>
</gene>
<name>A0A1Y1I383_KLENI</name>
<dbReference type="OrthoDB" id="537460at2759"/>
<feature type="domain" description="MYND-type" evidence="6">
    <location>
        <begin position="359"/>
        <end position="403"/>
    </location>
</feature>
<dbReference type="SUPFAM" id="SSF144232">
    <property type="entry name" value="HIT/MYND zinc finger-like"/>
    <property type="match status" value="1"/>
</dbReference>
<evidence type="ECO:0000256" key="1">
    <source>
        <dbReference type="ARBA" id="ARBA00022723"/>
    </source>
</evidence>
<keyword evidence="2 4" id="KW-0863">Zinc-finger</keyword>
<evidence type="ECO:0000259" key="6">
    <source>
        <dbReference type="PROSITE" id="PS50865"/>
    </source>
</evidence>
<feature type="region of interest" description="Disordered" evidence="5">
    <location>
        <begin position="438"/>
        <end position="458"/>
    </location>
</feature>
<sequence length="458" mass="49827">MKRDTFICPSLACPPKRPERRIPAECFDAPSTRAVTDEDGTVSVQFVPESGRCSLGAFRPLSAPPQSSGLSSRCPVPPEDLCKVDSKGVQRLEPWQEHQNRIAQLKASMGKSKAVFPPPKYCSSQPGKHAVSGLPFESTVNRKRRQEEKRIAKENLKLAAAMEDIYKMGPRSSLRKKFDKTGIARPTGIAYVDCRPMWKQRTKLFLGDRDVDTSSQRPLPGRPKSKTTVEKSSSMPQKNGKIGPLQDLPTDDIRNTEETGDASGPQESGDFVKGSAFRAAGFSDIRVIISASDSRGASTDARKGVSGSQNKERPSSAPPARLAVVKTVLTQGAQEQTCTWGANLTVPATIPKTVGVRACAGCGFKSFSGADGRVLQTCARCRAVLYCSLACALVDRVSHRAVCAQVTQGRWQPFRPVEQNWVVSGSMARERAALKRALAKERKRAERKKSGGGNREVQ</sequence>
<evidence type="ECO:0000256" key="5">
    <source>
        <dbReference type="SAM" id="MobiDB-lite"/>
    </source>
</evidence>
<feature type="region of interest" description="Disordered" evidence="5">
    <location>
        <begin position="209"/>
        <end position="272"/>
    </location>
</feature>
<evidence type="ECO:0000256" key="2">
    <source>
        <dbReference type="ARBA" id="ARBA00022771"/>
    </source>
</evidence>
<dbReference type="InterPro" id="IPR002893">
    <property type="entry name" value="Znf_MYND"/>
</dbReference>
<evidence type="ECO:0000256" key="3">
    <source>
        <dbReference type="ARBA" id="ARBA00022833"/>
    </source>
</evidence>
<protein>
    <recommendedName>
        <fullName evidence="6">MYND-type domain-containing protein</fullName>
    </recommendedName>
</protein>
<dbReference type="Proteomes" id="UP000054558">
    <property type="component" value="Unassembled WGS sequence"/>
</dbReference>
<reference evidence="7 8" key="1">
    <citation type="journal article" date="2014" name="Nat. Commun.">
        <title>Klebsormidium flaccidum genome reveals primary factors for plant terrestrial adaptation.</title>
        <authorList>
            <person name="Hori K."/>
            <person name="Maruyama F."/>
            <person name="Fujisawa T."/>
            <person name="Togashi T."/>
            <person name="Yamamoto N."/>
            <person name="Seo M."/>
            <person name="Sato S."/>
            <person name="Yamada T."/>
            <person name="Mori H."/>
            <person name="Tajima N."/>
            <person name="Moriyama T."/>
            <person name="Ikeuchi M."/>
            <person name="Watanabe M."/>
            <person name="Wada H."/>
            <person name="Kobayashi K."/>
            <person name="Saito M."/>
            <person name="Masuda T."/>
            <person name="Sasaki-Sekimoto Y."/>
            <person name="Mashiguchi K."/>
            <person name="Awai K."/>
            <person name="Shimojima M."/>
            <person name="Masuda S."/>
            <person name="Iwai M."/>
            <person name="Nobusawa T."/>
            <person name="Narise T."/>
            <person name="Kondo S."/>
            <person name="Saito H."/>
            <person name="Sato R."/>
            <person name="Murakawa M."/>
            <person name="Ihara Y."/>
            <person name="Oshima-Yamada Y."/>
            <person name="Ohtaka K."/>
            <person name="Satoh M."/>
            <person name="Sonobe K."/>
            <person name="Ishii M."/>
            <person name="Ohtani R."/>
            <person name="Kanamori-Sato M."/>
            <person name="Honoki R."/>
            <person name="Miyazaki D."/>
            <person name="Mochizuki H."/>
            <person name="Umetsu J."/>
            <person name="Higashi K."/>
            <person name="Shibata D."/>
            <person name="Kamiya Y."/>
            <person name="Sato N."/>
            <person name="Nakamura Y."/>
            <person name="Tabata S."/>
            <person name="Ida S."/>
            <person name="Kurokawa K."/>
            <person name="Ohta H."/>
        </authorList>
    </citation>
    <scope>NUCLEOTIDE SEQUENCE [LARGE SCALE GENOMIC DNA]</scope>
    <source>
        <strain evidence="7 8">NIES-2285</strain>
    </source>
</reference>
<dbReference type="GO" id="GO:0008270">
    <property type="term" value="F:zinc ion binding"/>
    <property type="evidence" value="ECO:0007669"/>
    <property type="project" value="UniProtKB-KW"/>
</dbReference>